<accession>A0A5J9TTY7</accession>
<dbReference type="AlphaFoldDB" id="A0A5J9TTY7"/>
<reference evidence="2 3" key="1">
    <citation type="journal article" date="2019" name="Sci. Rep.">
        <title>A high-quality genome of Eragrostis curvula grass provides insights into Poaceae evolution and supports new strategies to enhance forage quality.</title>
        <authorList>
            <person name="Carballo J."/>
            <person name="Santos B.A.C.M."/>
            <person name="Zappacosta D."/>
            <person name="Garbus I."/>
            <person name="Selva J.P."/>
            <person name="Gallo C.A."/>
            <person name="Diaz A."/>
            <person name="Albertini E."/>
            <person name="Caccamo M."/>
            <person name="Echenique V."/>
        </authorList>
    </citation>
    <scope>NUCLEOTIDE SEQUENCE [LARGE SCALE GENOMIC DNA]</scope>
    <source>
        <strain evidence="3">cv. Victoria</strain>
        <tissue evidence="2">Leaf</tissue>
    </source>
</reference>
<keyword evidence="3" id="KW-1185">Reference proteome</keyword>
<gene>
    <name evidence="2" type="ORF">EJB05_38377</name>
</gene>
<name>A0A5J9TTY7_9POAL</name>
<evidence type="ECO:0000313" key="3">
    <source>
        <dbReference type="Proteomes" id="UP000324897"/>
    </source>
</evidence>
<proteinExistence type="predicted"/>
<protein>
    <submittedName>
        <fullName evidence="2">Uncharacterized protein</fullName>
    </submittedName>
</protein>
<comment type="caution">
    <text evidence="2">The sequence shown here is derived from an EMBL/GenBank/DDBJ whole genome shotgun (WGS) entry which is preliminary data.</text>
</comment>
<evidence type="ECO:0000313" key="2">
    <source>
        <dbReference type="EMBL" id="TVU14880.1"/>
    </source>
</evidence>
<feature type="non-terminal residue" evidence="2">
    <location>
        <position position="1"/>
    </location>
</feature>
<evidence type="ECO:0000256" key="1">
    <source>
        <dbReference type="SAM" id="MobiDB-lite"/>
    </source>
</evidence>
<dbReference type="EMBL" id="RWGY01000031">
    <property type="protein sequence ID" value="TVU14880.1"/>
    <property type="molecule type" value="Genomic_DNA"/>
</dbReference>
<dbReference type="Gramene" id="TVU14880">
    <property type="protein sequence ID" value="TVU14880"/>
    <property type="gene ID" value="EJB05_38377"/>
</dbReference>
<organism evidence="2 3">
    <name type="scientific">Eragrostis curvula</name>
    <name type="common">weeping love grass</name>
    <dbReference type="NCBI Taxonomy" id="38414"/>
    <lineage>
        <taxon>Eukaryota</taxon>
        <taxon>Viridiplantae</taxon>
        <taxon>Streptophyta</taxon>
        <taxon>Embryophyta</taxon>
        <taxon>Tracheophyta</taxon>
        <taxon>Spermatophyta</taxon>
        <taxon>Magnoliopsida</taxon>
        <taxon>Liliopsida</taxon>
        <taxon>Poales</taxon>
        <taxon>Poaceae</taxon>
        <taxon>PACMAD clade</taxon>
        <taxon>Chloridoideae</taxon>
        <taxon>Eragrostideae</taxon>
        <taxon>Eragrostidinae</taxon>
        <taxon>Eragrostis</taxon>
    </lineage>
</organism>
<feature type="region of interest" description="Disordered" evidence="1">
    <location>
        <begin position="1"/>
        <end position="43"/>
    </location>
</feature>
<dbReference type="Proteomes" id="UP000324897">
    <property type="component" value="Unassembled WGS sequence"/>
</dbReference>
<sequence length="93" mass="9569">MGPGGDGTHTSRADFPTTQSLSSLPRNSSPPAPAPPSLGFKLAGNGNVGGNGVICADAAARDGHDSSDDSFVLQEILMRRSFSVVVLLFRSLI</sequence>